<name>A0AAV6VW11_9ARAC</name>
<evidence type="ECO:0000313" key="3">
    <source>
        <dbReference type="Proteomes" id="UP000827092"/>
    </source>
</evidence>
<protein>
    <submittedName>
        <fullName evidence="2">Uncharacterized protein</fullName>
    </submittedName>
</protein>
<dbReference type="AlphaFoldDB" id="A0AAV6VW11"/>
<evidence type="ECO:0000313" key="2">
    <source>
        <dbReference type="EMBL" id="KAG8200270.1"/>
    </source>
</evidence>
<feature type="transmembrane region" description="Helical" evidence="1">
    <location>
        <begin position="43"/>
        <end position="62"/>
    </location>
</feature>
<evidence type="ECO:0000256" key="1">
    <source>
        <dbReference type="SAM" id="Phobius"/>
    </source>
</evidence>
<organism evidence="2 3">
    <name type="scientific">Oedothorax gibbosus</name>
    <dbReference type="NCBI Taxonomy" id="931172"/>
    <lineage>
        <taxon>Eukaryota</taxon>
        <taxon>Metazoa</taxon>
        <taxon>Ecdysozoa</taxon>
        <taxon>Arthropoda</taxon>
        <taxon>Chelicerata</taxon>
        <taxon>Arachnida</taxon>
        <taxon>Araneae</taxon>
        <taxon>Araneomorphae</taxon>
        <taxon>Entelegynae</taxon>
        <taxon>Araneoidea</taxon>
        <taxon>Linyphiidae</taxon>
        <taxon>Erigoninae</taxon>
        <taxon>Oedothorax</taxon>
    </lineage>
</organism>
<comment type="caution">
    <text evidence="2">The sequence shown here is derived from an EMBL/GenBank/DDBJ whole genome shotgun (WGS) entry which is preliminary data.</text>
</comment>
<keyword evidence="3" id="KW-1185">Reference proteome</keyword>
<accession>A0AAV6VW11</accession>
<keyword evidence="1" id="KW-0472">Membrane</keyword>
<gene>
    <name evidence="2" type="ORF">JTE90_021921</name>
</gene>
<keyword evidence="1" id="KW-1133">Transmembrane helix</keyword>
<sequence>MISIGLRHSTVEVAIYIIEVVEAVTMLLVQVMTVSPYDCYETVAIRMAITCFGIYLVTAVEIEGFGNRFSLDLDLFSQVLYLRSWK</sequence>
<dbReference type="EMBL" id="JAFNEN010000017">
    <property type="protein sequence ID" value="KAG8200270.1"/>
    <property type="molecule type" value="Genomic_DNA"/>
</dbReference>
<dbReference type="Proteomes" id="UP000827092">
    <property type="component" value="Unassembled WGS sequence"/>
</dbReference>
<feature type="transmembrane region" description="Helical" evidence="1">
    <location>
        <begin position="12"/>
        <end position="31"/>
    </location>
</feature>
<reference evidence="2 3" key="1">
    <citation type="journal article" date="2022" name="Nat. Ecol. Evol.">
        <title>A masculinizing supergene underlies an exaggerated male reproductive morph in a spider.</title>
        <authorList>
            <person name="Hendrickx F."/>
            <person name="De Corte Z."/>
            <person name="Sonet G."/>
            <person name="Van Belleghem S.M."/>
            <person name="Kostlbacher S."/>
            <person name="Vangestel C."/>
        </authorList>
    </citation>
    <scope>NUCLEOTIDE SEQUENCE [LARGE SCALE GENOMIC DNA]</scope>
    <source>
        <strain evidence="2">W744_W776</strain>
    </source>
</reference>
<keyword evidence="1" id="KW-0812">Transmembrane</keyword>
<proteinExistence type="predicted"/>